<name>A0A7S0P2G2_9EUKA</name>
<dbReference type="GO" id="GO:0004864">
    <property type="term" value="F:protein phosphatase inhibitor activity"/>
    <property type="evidence" value="ECO:0007669"/>
    <property type="project" value="InterPro"/>
</dbReference>
<organism evidence="2">
    <name type="scientific">Calcidiscus leptoporus</name>
    <dbReference type="NCBI Taxonomy" id="127549"/>
    <lineage>
        <taxon>Eukaryota</taxon>
        <taxon>Haptista</taxon>
        <taxon>Haptophyta</taxon>
        <taxon>Prymnesiophyceae</taxon>
        <taxon>Coccolithales</taxon>
        <taxon>Calcidiscaceae</taxon>
        <taxon>Calcidiscus</taxon>
    </lineage>
</organism>
<dbReference type="GO" id="GO:0009966">
    <property type="term" value="P:regulation of signal transduction"/>
    <property type="evidence" value="ECO:0007669"/>
    <property type="project" value="InterPro"/>
</dbReference>
<evidence type="ECO:0000313" key="2">
    <source>
        <dbReference type="EMBL" id="CAD8548229.1"/>
    </source>
</evidence>
<dbReference type="PANTHER" id="PTHR12398:SF20">
    <property type="entry name" value="PROTEIN PHOSPHATASE 1 REGULATORY INHIBITOR SUBUNIT 2"/>
    <property type="match status" value="1"/>
</dbReference>
<evidence type="ECO:0000256" key="1">
    <source>
        <dbReference type="SAM" id="MobiDB-lite"/>
    </source>
</evidence>
<gene>
    <name evidence="2" type="ORF">CLEP1334_LOCUS23519</name>
</gene>
<feature type="compositionally biased region" description="Acidic residues" evidence="1">
    <location>
        <begin position="87"/>
        <end position="98"/>
    </location>
</feature>
<dbReference type="Pfam" id="PF04979">
    <property type="entry name" value="IPP-2"/>
    <property type="match status" value="1"/>
</dbReference>
<proteinExistence type="predicted"/>
<dbReference type="PANTHER" id="PTHR12398">
    <property type="entry name" value="PROTEIN PHOSPHATASE INHIBITOR"/>
    <property type="match status" value="1"/>
</dbReference>
<feature type="compositionally biased region" description="Acidic residues" evidence="1">
    <location>
        <begin position="129"/>
        <end position="142"/>
    </location>
</feature>
<dbReference type="EMBL" id="HBER01046894">
    <property type="protein sequence ID" value="CAD8548229.1"/>
    <property type="molecule type" value="Transcribed_RNA"/>
</dbReference>
<feature type="compositionally biased region" description="Basic and acidic residues" evidence="1">
    <location>
        <begin position="24"/>
        <end position="33"/>
    </location>
</feature>
<reference evidence="2" key="1">
    <citation type="submission" date="2021-01" db="EMBL/GenBank/DDBJ databases">
        <authorList>
            <person name="Corre E."/>
            <person name="Pelletier E."/>
            <person name="Niang G."/>
            <person name="Scheremetjew M."/>
            <person name="Finn R."/>
            <person name="Kale V."/>
            <person name="Holt S."/>
            <person name="Cochrane G."/>
            <person name="Meng A."/>
            <person name="Brown T."/>
            <person name="Cohen L."/>
        </authorList>
    </citation>
    <scope>NUCLEOTIDE SEQUENCE</scope>
    <source>
        <strain evidence="2">RCC1130</strain>
    </source>
</reference>
<feature type="compositionally biased region" description="Basic and acidic residues" evidence="1">
    <location>
        <begin position="45"/>
        <end position="62"/>
    </location>
</feature>
<sequence>MAAVRWDEGNLDANAAEAAANPRQKIDEPKTPFHYEGSALQAYEDSQKRADEGESPSYHEHTLQAGMHDLTKLSAAALERRERGPIADEDDGEGDGEESAEKRRKFDEARRAHYKTGSLAELRAQAASLDDEDEEEGEDEQSADASAPVTA</sequence>
<dbReference type="AlphaFoldDB" id="A0A7S0P2G2"/>
<evidence type="ECO:0008006" key="3">
    <source>
        <dbReference type="Google" id="ProtNLM"/>
    </source>
</evidence>
<dbReference type="InterPro" id="IPR007062">
    <property type="entry name" value="PPI-2"/>
</dbReference>
<feature type="compositionally biased region" description="Basic and acidic residues" evidence="1">
    <location>
        <begin position="99"/>
        <end position="111"/>
    </location>
</feature>
<feature type="region of interest" description="Disordered" evidence="1">
    <location>
        <begin position="1"/>
        <end position="151"/>
    </location>
</feature>
<accession>A0A7S0P2G2</accession>
<protein>
    <recommendedName>
        <fullName evidence="3">Protein phosphatase inhibitor 2</fullName>
    </recommendedName>
</protein>